<dbReference type="AlphaFoldDB" id="A0A9P4LI02"/>
<feature type="domain" description="Heterokaryon incompatibility" evidence="1">
    <location>
        <begin position="7"/>
        <end position="142"/>
    </location>
</feature>
<feature type="non-terminal residue" evidence="2">
    <location>
        <position position="150"/>
    </location>
</feature>
<gene>
    <name evidence="2" type="ORF">EK21DRAFT_33221</name>
</gene>
<dbReference type="OrthoDB" id="2157530at2759"/>
<dbReference type="EMBL" id="ML978226">
    <property type="protein sequence ID" value="KAF2027421.1"/>
    <property type="molecule type" value="Genomic_DNA"/>
</dbReference>
<dbReference type="InterPro" id="IPR010730">
    <property type="entry name" value="HET"/>
</dbReference>
<dbReference type="Proteomes" id="UP000799777">
    <property type="component" value="Unassembled WGS sequence"/>
</dbReference>
<dbReference type="PANTHER" id="PTHR24148">
    <property type="entry name" value="ANKYRIN REPEAT DOMAIN-CONTAINING PROTEIN 39 HOMOLOG-RELATED"/>
    <property type="match status" value="1"/>
</dbReference>
<protein>
    <recommendedName>
        <fullName evidence="1">Heterokaryon incompatibility domain-containing protein</fullName>
    </recommendedName>
</protein>
<name>A0A9P4LI02_9PLEO</name>
<reference evidence="2" key="1">
    <citation type="journal article" date="2020" name="Stud. Mycol.">
        <title>101 Dothideomycetes genomes: a test case for predicting lifestyles and emergence of pathogens.</title>
        <authorList>
            <person name="Haridas S."/>
            <person name="Albert R."/>
            <person name="Binder M."/>
            <person name="Bloem J."/>
            <person name="Labutti K."/>
            <person name="Salamov A."/>
            <person name="Andreopoulos B."/>
            <person name="Baker S."/>
            <person name="Barry K."/>
            <person name="Bills G."/>
            <person name="Bluhm B."/>
            <person name="Cannon C."/>
            <person name="Castanera R."/>
            <person name="Culley D."/>
            <person name="Daum C."/>
            <person name="Ezra D."/>
            <person name="Gonzalez J."/>
            <person name="Henrissat B."/>
            <person name="Kuo A."/>
            <person name="Liang C."/>
            <person name="Lipzen A."/>
            <person name="Lutzoni F."/>
            <person name="Magnuson J."/>
            <person name="Mondo S."/>
            <person name="Nolan M."/>
            <person name="Ohm R."/>
            <person name="Pangilinan J."/>
            <person name="Park H.-J."/>
            <person name="Ramirez L."/>
            <person name="Alfaro M."/>
            <person name="Sun H."/>
            <person name="Tritt A."/>
            <person name="Yoshinaga Y."/>
            <person name="Zwiers L.-H."/>
            <person name="Turgeon B."/>
            <person name="Goodwin S."/>
            <person name="Spatafora J."/>
            <person name="Crous P."/>
            <person name="Grigoriev I."/>
        </authorList>
    </citation>
    <scope>NUCLEOTIDE SEQUENCE</scope>
    <source>
        <strain evidence="2">CBS 110217</strain>
    </source>
</reference>
<dbReference type="PANTHER" id="PTHR24148:SF64">
    <property type="entry name" value="HETEROKARYON INCOMPATIBILITY DOMAIN-CONTAINING PROTEIN"/>
    <property type="match status" value="1"/>
</dbReference>
<comment type="caution">
    <text evidence="2">The sequence shown here is derived from an EMBL/GenBank/DDBJ whole genome shotgun (WGS) entry which is preliminary data.</text>
</comment>
<accession>A0A9P4LI02</accession>
<evidence type="ECO:0000259" key="1">
    <source>
        <dbReference type="Pfam" id="PF06985"/>
    </source>
</evidence>
<evidence type="ECO:0000313" key="3">
    <source>
        <dbReference type="Proteomes" id="UP000799777"/>
    </source>
</evidence>
<dbReference type="InterPro" id="IPR052895">
    <property type="entry name" value="HetReg/Transcr_Mod"/>
</dbReference>
<dbReference type="Pfam" id="PF06985">
    <property type="entry name" value="HET"/>
    <property type="match status" value="1"/>
</dbReference>
<sequence>LHEAPAYETISYIWGNDPVIHAVQVNGLTFYLKSNLYYALRDIRSSDHGLLLLVDAMCIDQAHEVEKYTQISIMGNIYRQAARTIVWLGERDSKTHLAFEFVKETLQPEFSQGEIWLLKHKITALRSLLDNTSFTRRWVIQEIALSKESI</sequence>
<keyword evidence="3" id="KW-1185">Reference proteome</keyword>
<evidence type="ECO:0000313" key="2">
    <source>
        <dbReference type="EMBL" id="KAF2027421.1"/>
    </source>
</evidence>
<proteinExistence type="predicted"/>
<feature type="non-terminal residue" evidence="2">
    <location>
        <position position="1"/>
    </location>
</feature>
<organism evidence="2 3">
    <name type="scientific">Setomelanomma holmii</name>
    <dbReference type="NCBI Taxonomy" id="210430"/>
    <lineage>
        <taxon>Eukaryota</taxon>
        <taxon>Fungi</taxon>
        <taxon>Dikarya</taxon>
        <taxon>Ascomycota</taxon>
        <taxon>Pezizomycotina</taxon>
        <taxon>Dothideomycetes</taxon>
        <taxon>Pleosporomycetidae</taxon>
        <taxon>Pleosporales</taxon>
        <taxon>Pleosporineae</taxon>
        <taxon>Phaeosphaeriaceae</taxon>
        <taxon>Setomelanomma</taxon>
    </lineage>
</organism>